<sequence>MCYTHNPNPRPSTARLVPWPAGWPASQPTEVTLGGGLTFLQDVFVSMVKGGTDDGGGGGGGGGQDSGRRVSLVSDDEMDVC</sequence>
<dbReference type="Proteomes" id="UP000324222">
    <property type="component" value="Unassembled WGS sequence"/>
</dbReference>
<proteinExistence type="predicted"/>
<protein>
    <submittedName>
        <fullName evidence="2">Uncharacterized protein</fullName>
    </submittedName>
</protein>
<feature type="region of interest" description="Disordered" evidence="1">
    <location>
        <begin position="49"/>
        <end position="81"/>
    </location>
</feature>
<name>A0A5B7K5A8_PORTR</name>
<dbReference type="AlphaFoldDB" id="A0A5B7K5A8"/>
<evidence type="ECO:0000313" key="3">
    <source>
        <dbReference type="Proteomes" id="UP000324222"/>
    </source>
</evidence>
<organism evidence="2 3">
    <name type="scientific">Portunus trituberculatus</name>
    <name type="common">Swimming crab</name>
    <name type="synonym">Neptunus trituberculatus</name>
    <dbReference type="NCBI Taxonomy" id="210409"/>
    <lineage>
        <taxon>Eukaryota</taxon>
        <taxon>Metazoa</taxon>
        <taxon>Ecdysozoa</taxon>
        <taxon>Arthropoda</taxon>
        <taxon>Crustacea</taxon>
        <taxon>Multicrustacea</taxon>
        <taxon>Malacostraca</taxon>
        <taxon>Eumalacostraca</taxon>
        <taxon>Eucarida</taxon>
        <taxon>Decapoda</taxon>
        <taxon>Pleocyemata</taxon>
        <taxon>Brachyura</taxon>
        <taxon>Eubrachyura</taxon>
        <taxon>Portunoidea</taxon>
        <taxon>Portunidae</taxon>
        <taxon>Portuninae</taxon>
        <taxon>Portunus</taxon>
    </lineage>
</organism>
<keyword evidence="3" id="KW-1185">Reference proteome</keyword>
<reference evidence="2 3" key="1">
    <citation type="submission" date="2019-05" db="EMBL/GenBank/DDBJ databases">
        <title>Another draft genome of Portunus trituberculatus and its Hox gene families provides insights of decapod evolution.</title>
        <authorList>
            <person name="Jeong J.-H."/>
            <person name="Song I."/>
            <person name="Kim S."/>
            <person name="Choi T."/>
            <person name="Kim D."/>
            <person name="Ryu S."/>
            <person name="Kim W."/>
        </authorList>
    </citation>
    <scope>NUCLEOTIDE SEQUENCE [LARGE SCALE GENOMIC DNA]</scope>
    <source>
        <tissue evidence="2">Muscle</tissue>
    </source>
</reference>
<accession>A0A5B7K5A8</accession>
<feature type="compositionally biased region" description="Gly residues" evidence="1">
    <location>
        <begin position="53"/>
        <end position="65"/>
    </location>
</feature>
<evidence type="ECO:0000313" key="2">
    <source>
        <dbReference type="EMBL" id="MPD00458.1"/>
    </source>
</evidence>
<gene>
    <name evidence="2" type="ORF">E2C01_095931</name>
</gene>
<comment type="caution">
    <text evidence="2">The sequence shown here is derived from an EMBL/GenBank/DDBJ whole genome shotgun (WGS) entry which is preliminary data.</text>
</comment>
<evidence type="ECO:0000256" key="1">
    <source>
        <dbReference type="SAM" id="MobiDB-lite"/>
    </source>
</evidence>
<dbReference type="EMBL" id="VSRR010122992">
    <property type="protein sequence ID" value="MPD00458.1"/>
    <property type="molecule type" value="Genomic_DNA"/>
</dbReference>